<dbReference type="Proteomes" id="UP000294616">
    <property type="component" value="Unassembled WGS sequence"/>
</dbReference>
<keyword evidence="3" id="KW-0255">Endonuclease</keyword>
<keyword evidence="4" id="KW-1185">Reference proteome</keyword>
<dbReference type="GO" id="GO:0003676">
    <property type="term" value="F:nucleic acid binding"/>
    <property type="evidence" value="ECO:0007669"/>
    <property type="project" value="InterPro"/>
</dbReference>
<keyword evidence="3" id="KW-0378">Hydrolase</keyword>
<reference evidence="3 4" key="1">
    <citation type="submission" date="2019-03" db="EMBL/GenBank/DDBJ databases">
        <title>Genomic Encyclopedia of Archaeal and Bacterial Type Strains, Phase II (KMG-II): from individual species to whole genera.</title>
        <authorList>
            <person name="Goeker M."/>
        </authorList>
    </citation>
    <scope>NUCLEOTIDE SEQUENCE [LARGE SCALE GENOMIC DNA]</scope>
    <source>
        <strain evidence="3 4">DSM 22554</strain>
    </source>
</reference>
<dbReference type="InterPro" id="IPR011856">
    <property type="entry name" value="tRNA_endonuc-like_dom_sf"/>
</dbReference>
<protein>
    <recommendedName>
        <fullName evidence="2">UPF0102 protein C8N28_1691</fullName>
    </recommendedName>
</protein>
<gene>
    <name evidence="3" type="ORF">C8N28_1691</name>
</gene>
<accession>A0A4R1LX91</accession>
<sequence length="120" mass="13906">MAKHLETGQSGEIAALHYIENLGYRILAKNWRYKHLEVDIIAMDGSVLLFIEVKTRRSSSYGLPHEAVNYQKQQQLDRAANLYISYIKHIGEIRFDIVSILIDGSSNYQIEHIKDAFWPE</sequence>
<dbReference type="AlphaFoldDB" id="A0A4R1LX91"/>
<evidence type="ECO:0000313" key="4">
    <source>
        <dbReference type="Proteomes" id="UP000294616"/>
    </source>
</evidence>
<dbReference type="Pfam" id="PF02021">
    <property type="entry name" value="UPF0102"/>
    <property type="match status" value="1"/>
</dbReference>
<dbReference type="EMBL" id="SMGO01000002">
    <property type="protein sequence ID" value="TCK83104.1"/>
    <property type="molecule type" value="Genomic_DNA"/>
</dbReference>
<name>A0A4R1LX91_9SPHI</name>
<comment type="similarity">
    <text evidence="1 2">Belongs to the UPF0102 family.</text>
</comment>
<dbReference type="PANTHER" id="PTHR34039:SF1">
    <property type="entry name" value="UPF0102 PROTEIN YRAN"/>
    <property type="match status" value="1"/>
</dbReference>
<proteinExistence type="inferred from homology"/>
<dbReference type="NCBIfam" id="NF009150">
    <property type="entry name" value="PRK12497.1-3"/>
    <property type="match status" value="1"/>
</dbReference>
<comment type="caution">
    <text evidence="3">The sequence shown here is derived from an EMBL/GenBank/DDBJ whole genome shotgun (WGS) entry which is preliminary data.</text>
</comment>
<dbReference type="HAMAP" id="MF_00048">
    <property type="entry name" value="UPF0102"/>
    <property type="match status" value="1"/>
</dbReference>
<dbReference type="NCBIfam" id="TIGR00252">
    <property type="entry name" value="YraN family protein"/>
    <property type="match status" value="1"/>
</dbReference>
<dbReference type="PANTHER" id="PTHR34039">
    <property type="entry name" value="UPF0102 PROTEIN YRAN"/>
    <property type="match status" value="1"/>
</dbReference>
<dbReference type="InterPro" id="IPR011335">
    <property type="entry name" value="Restrct_endonuc-II-like"/>
</dbReference>
<dbReference type="InterPro" id="IPR003509">
    <property type="entry name" value="UPF0102_YraN-like"/>
</dbReference>
<keyword evidence="3" id="KW-0540">Nuclease</keyword>
<dbReference type="SUPFAM" id="SSF52980">
    <property type="entry name" value="Restriction endonuclease-like"/>
    <property type="match status" value="1"/>
</dbReference>
<dbReference type="NCBIfam" id="NF009154">
    <property type="entry name" value="PRK12497.3-3"/>
    <property type="match status" value="1"/>
</dbReference>
<evidence type="ECO:0000313" key="3">
    <source>
        <dbReference type="EMBL" id="TCK83104.1"/>
    </source>
</evidence>
<dbReference type="RefSeq" id="WP_132223699.1">
    <property type="nucleotide sequence ID" value="NZ_SMGO01000002.1"/>
</dbReference>
<evidence type="ECO:0000256" key="1">
    <source>
        <dbReference type="ARBA" id="ARBA00006738"/>
    </source>
</evidence>
<dbReference type="CDD" id="cd20736">
    <property type="entry name" value="PoNe_Nuclease"/>
    <property type="match status" value="1"/>
</dbReference>
<organism evidence="3 4">
    <name type="scientific">Albibacterium bauzanense</name>
    <dbReference type="NCBI Taxonomy" id="653929"/>
    <lineage>
        <taxon>Bacteria</taxon>
        <taxon>Pseudomonadati</taxon>
        <taxon>Bacteroidota</taxon>
        <taxon>Sphingobacteriia</taxon>
        <taxon>Sphingobacteriales</taxon>
        <taxon>Sphingobacteriaceae</taxon>
        <taxon>Albibacterium</taxon>
    </lineage>
</organism>
<dbReference type="GO" id="GO:0004519">
    <property type="term" value="F:endonuclease activity"/>
    <property type="evidence" value="ECO:0007669"/>
    <property type="project" value="UniProtKB-KW"/>
</dbReference>
<dbReference type="OrthoDB" id="9802516at2"/>
<dbReference type="Gene3D" id="3.40.1350.10">
    <property type="match status" value="1"/>
</dbReference>
<evidence type="ECO:0000256" key="2">
    <source>
        <dbReference type="HAMAP-Rule" id="MF_00048"/>
    </source>
</evidence>